<dbReference type="NCBIfam" id="TIGR01777">
    <property type="entry name" value="yfcH"/>
    <property type="match status" value="1"/>
</dbReference>
<dbReference type="InterPro" id="IPR036291">
    <property type="entry name" value="NAD(P)-bd_dom_sf"/>
</dbReference>
<gene>
    <name evidence="4" type="ORF">NCTC12872_00345</name>
</gene>
<dbReference type="PANTHER" id="PTHR11092:SF0">
    <property type="entry name" value="EPIMERASE FAMILY PROTEIN SDR39U1"/>
    <property type="match status" value="1"/>
</dbReference>
<feature type="domain" description="NAD-dependent epimerase/dehydratase" evidence="2">
    <location>
        <begin position="3"/>
        <end position="219"/>
    </location>
</feature>
<reference evidence="4 5" key="1">
    <citation type="submission" date="2018-06" db="EMBL/GenBank/DDBJ databases">
        <authorList>
            <consortium name="Pathogen Informatics"/>
            <person name="Doyle S."/>
        </authorList>
    </citation>
    <scope>NUCLEOTIDE SEQUENCE [LARGE SCALE GENOMIC DNA]</scope>
    <source>
        <strain evidence="4 5">NCTC12872</strain>
    </source>
</reference>
<dbReference type="Pfam" id="PF01370">
    <property type="entry name" value="Epimerase"/>
    <property type="match status" value="1"/>
</dbReference>
<dbReference type="InterPro" id="IPR010099">
    <property type="entry name" value="SDR39U1"/>
</dbReference>
<evidence type="ECO:0000313" key="4">
    <source>
        <dbReference type="EMBL" id="SUB58383.1"/>
    </source>
</evidence>
<sequence length="296" mass="33078">MNIFITGGTGFIGSALTSQLLAQGHSVTVLTRQHISGQFPLTFCKNLSEIKNFNEFDAVINLSGEPIFDKAWTPKQKQILTNSRVDLTNHLVKLIDNSDNPPSVFISSSAIGFYGDVSNSHIADENSPCGNGFLSQLCQQWEGSALQMKNPKTRVCIIRTGLVLSQQGGMLKRILPLYKLGLGGKIGNGEQHWAWISLDDHLQAIQFLLKNPHSSGIFNLVAPKNVTQKQFNQDLATSLKRPAFCSVPKWLINIILRARSQLLLDNQLIYPKKLLDLGFEFRYSCLKNYLKQHLKK</sequence>
<dbReference type="Proteomes" id="UP000255417">
    <property type="component" value="Unassembled WGS sequence"/>
</dbReference>
<dbReference type="Pfam" id="PF08338">
    <property type="entry name" value="DUF1731"/>
    <property type="match status" value="1"/>
</dbReference>
<evidence type="ECO:0000259" key="2">
    <source>
        <dbReference type="Pfam" id="PF01370"/>
    </source>
</evidence>
<dbReference type="AlphaFoldDB" id="A0A379C7W6"/>
<dbReference type="OrthoDB" id="9801773at2"/>
<keyword evidence="5" id="KW-1185">Reference proteome</keyword>
<accession>A0A379C7W6</accession>
<dbReference type="InterPro" id="IPR001509">
    <property type="entry name" value="Epimerase_deHydtase"/>
</dbReference>
<proteinExistence type="inferred from homology"/>
<dbReference type="SUPFAM" id="SSF51735">
    <property type="entry name" value="NAD(P)-binding Rossmann-fold domains"/>
    <property type="match status" value="1"/>
</dbReference>
<organism evidence="4 5">
    <name type="scientific">Phocoenobacter uteri</name>
    <dbReference type="NCBI Taxonomy" id="146806"/>
    <lineage>
        <taxon>Bacteria</taxon>
        <taxon>Pseudomonadati</taxon>
        <taxon>Pseudomonadota</taxon>
        <taxon>Gammaproteobacteria</taxon>
        <taxon>Pasteurellales</taxon>
        <taxon>Pasteurellaceae</taxon>
        <taxon>Phocoenobacter</taxon>
    </lineage>
</organism>
<dbReference type="Gene3D" id="3.40.50.720">
    <property type="entry name" value="NAD(P)-binding Rossmann-like Domain"/>
    <property type="match status" value="1"/>
</dbReference>
<dbReference type="InterPro" id="IPR013549">
    <property type="entry name" value="DUF1731"/>
</dbReference>
<comment type="similarity">
    <text evidence="1">Belongs to the NAD(P)-dependent epimerase/dehydratase family. SDR39U1 subfamily.</text>
</comment>
<dbReference type="EMBL" id="UGTA01000001">
    <property type="protein sequence ID" value="SUB58383.1"/>
    <property type="molecule type" value="Genomic_DNA"/>
</dbReference>
<evidence type="ECO:0000259" key="3">
    <source>
        <dbReference type="Pfam" id="PF08338"/>
    </source>
</evidence>
<name>A0A379C7W6_9PAST</name>
<dbReference type="RefSeq" id="WP_115314906.1">
    <property type="nucleotide sequence ID" value="NZ_LWIF01000001.1"/>
</dbReference>
<evidence type="ECO:0000256" key="1">
    <source>
        <dbReference type="ARBA" id="ARBA00009353"/>
    </source>
</evidence>
<evidence type="ECO:0000313" key="5">
    <source>
        <dbReference type="Proteomes" id="UP000255417"/>
    </source>
</evidence>
<protein>
    <submittedName>
        <fullName evidence="4">Epimerase family protein SA0724</fullName>
    </submittedName>
</protein>
<dbReference type="PANTHER" id="PTHR11092">
    <property type="entry name" value="SUGAR NUCLEOTIDE EPIMERASE RELATED"/>
    <property type="match status" value="1"/>
</dbReference>
<feature type="domain" description="DUF1731" evidence="3">
    <location>
        <begin position="247"/>
        <end position="292"/>
    </location>
</feature>